<comment type="caution">
    <text evidence="1">The sequence shown here is derived from an EMBL/GenBank/DDBJ whole genome shotgun (WGS) entry which is preliminary data.</text>
</comment>
<organism evidence="1 2">
    <name type="scientific">Nepenthes gracilis</name>
    <name type="common">Slender pitcher plant</name>
    <dbReference type="NCBI Taxonomy" id="150966"/>
    <lineage>
        <taxon>Eukaryota</taxon>
        <taxon>Viridiplantae</taxon>
        <taxon>Streptophyta</taxon>
        <taxon>Embryophyta</taxon>
        <taxon>Tracheophyta</taxon>
        <taxon>Spermatophyta</taxon>
        <taxon>Magnoliopsida</taxon>
        <taxon>eudicotyledons</taxon>
        <taxon>Gunneridae</taxon>
        <taxon>Pentapetalae</taxon>
        <taxon>Caryophyllales</taxon>
        <taxon>Nepenthaceae</taxon>
        <taxon>Nepenthes</taxon>
    </lineage>
</organism>
<protein>
    <submittedName>
        <fullName evidence="1">Uncharacterized protein</fullName>
    </submittedName>
</protein>
<dbReference type="EMBL" id="BSYO01000010">
    <property type="protein sequence ID" value="GMH10472.1"/>
    <property type="molecule type" value="Genomic_DNA"/>
</dbReference>
<accession>A0AAD3SH41</accession>
<evidence type="ECO:0000313" key="2">
    <source>
        <dbReference type="Proteomes" id="UP001279734"/>
    </source>
</evidence>
<keyword evidence="2" id="KW-1185">Reference proteome</keyword>
<proteinExistence type="predicted"/>
<name>A0AAD3SH41_NEPGR</name>
<reference evidence="1" key="1">
    <citation type="submission" date="2023-05" db="EMBL/GenBank/DDBJ databases">
        <title>Nepenthes gracilis genome sequencing.</title>
        <authorList>
            <person name="Fukushima K."/>
        </authorList>
    </citation>
    <scope>NUCLEOTIDE SEQUENCE</scope>
    <source>
        <strain evidence="1">SING2019-196</strain>
    </source>
</reference>
<dbReference type="Proteomes" id="UP001279734">
    <property type="component" value="Unassembled WGS sequence"/>
</dbReference>
<dbReference type="AlphaFoldDB" id="A0AAD3SH41"/>
<gene>
    <name evidence="1" type="ORF">Nepgr_012313</name>
</gene>
<evidence type="ECO:0000313" key="1">
    <source>
        <dbReference type="EMBL" id="GMH10472.1"/>
    </source>
</evidence>
<sequence length="139" mass="15074">MVDRSTDPWGGLVLRHMVGVSSVAVQSTLPRASASSQLVMLRSAAAPNQSTVLLGASTSSHFMVLLVTSAPTWGQGWIWQPPHDNQFQMCFFVNIVTLPLSSDTLFRIDAATVANLSQATTLPRDAMQLANLSIQWLVH</sequence>